<organism evidence="1 2">
    <name type="scientific">Pseudomonas jessenii</name>
    <dbReference type="NCBI Taxonomy" id="77298"/>
    <lineage>
        <taxon>Bacteria</taxon>
        <taxon>Pseudomonadati</taxon>
        <taxon>Pseudomonadota</taxon>
        <taxon>Gammaproteobacteria</taxon>
        <taxon>Pseudomonadales</taxon>
        <taxon>Pseudomonadaceae</taxon>
        <taxon>Pseudomonas</taxon>
    </lineage>
</organism>
<dbReference type="Gene3D" id="2.30.140.50">
    <property type="entry name" value="Protein of unknown function DUF2790"/>
    <property type="match status" value="1"/>
</dbReference>
<reference evidence="1 2" key="1">
    <citation type="submission" date="2018-07" db="EMBL/GenBank/DDBJ databases">
        <title>Genome sequencing of rice bacterial endophytes.</title>
        <authorList>
            <person name="Venturi V."/>
        </authorList>
    </citation>
    <scope>NUCLEOTIDE SEQUENCE [LARGE SCALE GENOMIC DNA]</scope>
    <source>
        <strain evidence="1 2">E2333</strain>
    </source>
</reference>
<dbReference type="InterPro" id="IPR021245">
    <property type="entry name" value="DUF2790"/>
</dbReference>
<dbReference type="RefSeq" id="WP_045061364.1">
    <property type="nucleotide sequence ID" value="NZ_QRAV01000005.1"/>
</dbReference>
<sequence length="110" mass="12364">MSLLKLSIVALTQSLPSIEFAESRGDRNVVNAMEANQKAMAAYAAQKGKTAPEIQKYHYRMKFDIAKVVSMTPPIRSCNIVPFRMTYEDSAGKLHTIEYQIIGVCRNTHE</sequence>
<protein>
    <submittedName>
        <fullName evidence="1">Uncharacterized protein DUF2790</fullName>
    </submittedName>
</protein>
<dbReference type="EMBL" id="QRAV01000005">
    <property type="protein sequence ID" value="RDL21607.1"/>
    <property type="molecule type" value="Genomic_DNA"/>
</dbReference>
<gene>
    <name evidence="1" type="ORF">DEU51_105319</name>
</gene>
<dbReference type="AlphaFoldDB" id="A0A370SPB5"/>
<evidence type="ECO:0000313" key="1">
    <source>
        <dbReference type="EMBL" id="RDL21607.1"/>
    </source>
</evidence>
<dbReference type="NCBIfam" id="NF041599">
    <property type="entry name" value="reg_PtrA_PA2808"/>
    <property type="match status" value="1"/>
</dbReference>
<dbReference type="Proteomes" id="UP000255365">
    <property type="component" value="Unassembled WGS sequence"/>
</dbReference>
<name>A0A370SPB5_PSEJE</name>
<evidence type="ECO:0000313" key="2">
    <source>
        <dbReference type="Proteomes" id="UP000255365"/>
    </source>
</evidence>
<proteinExistence type="predicted"/>
<dbReference type="Pfam" id="PF10976">
    <property type="entry name" value="DUF2790"/>
    <property type="match status" value="1"/>
</dbReference>
<accession>A0A370SPB5</accession>
<comment type="caution">
    <text evidence="1">The sequence shown here is derived from an EMBL/GenBank/DDBJ whole genome shotgun (WGS) entry which is preliminary data.</text>
</comment>